<sequence length="19" mass="2057">MPCLFECHVSSNSSGTDSR</sequence>
<reference evidence="1" key="2">
    <citation type="journal article" date="2015" name="Data Brief">
        <title>Shoot transcriptome of the giant reed, Arundo donax.</title>
        <authorList>
            <person name="Barrero R.A."/>
            <person name="Guerrero F.D."/>
            <person name="Moolhuijzen P."/>
            <person name="Goolsby J.A."/>
            <person name="Tidwell J."/>
            <person name="Bellgard S.E."/>
            <person name="Bellgard M.I."/>
        </authorList>
    </citation>
    <scope>NUCLEOTIDE SEQUENCE</scope>
    <source>
        <tissue evidence="1">Shoot tissue taken approximately 20 cm above the soil surface</tissue>
    </source>
</reference>
<dbReference type="EMBL" id="GBRH01162216">
    <property type="protein sequence ID" value="JAE35680.1"/>
    <property type="molecule type" value="Transcribed_RNA"/>
</dbReference>
<proteinExistence type="predicted"/>
<name>A0A0A9HEV3_ARUDO</name>
<dbReference type="AlphaFoldDB" id="A0A0A9HEV3"/>
<accession>A0A0A9HEV3</accession>
<organism evidence="1">
    <name type="scientific">Arundo donax</name>
    <name type="common">Giant reed</name>
    <name type="synonym">Donax arundinaceus</name>
    <dbReference type="NCBI Taxonomy" id="35708"/>
    <lineage>
        <taxon>Eukaryota</taxon>
        <taxon>Viridiplantae</taxon>
        <taxon>Streptophyta</taxon>
        <taxon>Embryophyta</taxon>
        <taxon>Tracheophyta</taxon>
        <taxon>Spermatophyta</taxon>
        <taxon>Magnoliopsida</taxon>
        <taxon>Liliopsida</taxon>
        <taxon>Poales</taxon>
        <taxon>Poaceae</taxon>
        <taxon>PACMAD clade</taxon>
        <taxon>Arundinoideae</taxon>
        <taxon>Arundineae</taxon>
        <taxon>Arundo</taxon>
    </lineage>
</organism>
<protein>
    <submittedName>
        <fullName evidence="1">Uncharacterized protein</fullName>
    </submittedName>
</protein>
<reference evidence="1" key="1">
    <citation type="submission" date="2014-09" db="EMBL/GenBank/DDBJ databases">
        <authorList>
            <person name="Magalhaes I.L.F."/>
            <person name="Oliveira U."/>
            <person name="Santos F.R."/>
            <person name="Vidigal T.H.D.A."/>
            <person name="Brescovit A.D."/>
            <person name="Santos A.J."/>
        </authorList>
    </citation>
    <scope>NUCLEOTIDE SEQUENCE</scope>
    <source>
        <tissue evidence="1">Shoot tissue taken approximately 20 cm above the soil surface</tissue>
    </source>
</reference>
<evidence type="ECO:0000313" key="1">
    <source>
        <dbReference type="EMBL" id="JAE35680.1"/>
    </source>
</evidence>